<dbReference type="Proteomes" id="UP001085076">
    <property type="component" value="Miscellaneous, Linkage group lg05"/>
</dbReference>
<dbReference type="EMBL" id="JAGGNH010000005">
    <property type="protein sequence ID" value="KAJ0970796.1"/>
    <property type="molecule type" value="Genomic_DNA"/>
</dbReference>
<evidence type="ECO:0000313" key="2">
    <source>
        <dbReference type="EMBL" id="KAJ0970796.1"/>
    </source>
</evidence>
<keyword evidence="3" id="KW-1185">Reference proteome</keyword>
<reference evidence="2" key="2">
    <citation type="journal article" date="2022" name="Hortic Res">
        <title>The genome of Dioscorea zingiberensis sheds light on the biosynthesis, origin and evolution of the medicinally important diosgenin saponins.</title>
        <authorList>
            <person name="Li Y."/>
            <person name="Tan C."/>
            <person name="Li Z."/>
            <person name="Guo J."/>
            <person name="Li S."/>
            <person name="Chen X."/>
            <person name="Wang C."/>
            <person name="Dai X."/>
            <person name="Yang H."/>
            <person name="Song W."/>
            <person name="Hou L."/>
            <person name="Xu J."/>
            <person name="Tong Z."/>
            <person name="Xu A."/>
            <person name="Yuan X."/>
            <person name="Wang W."/>
            <person name="Yang Q."/>
            <person name="Chen L."/>
            <person name="Sun Z."/>
            <person name="Wang K."/>
            <person name="Pan B."/>
            <person name="Chen J."/>
            <person name="Bao Y."/>
            <person name="Liu F."/>
            <person name="Qi X."/>
            <person name="Gang D.R."/>
            <person name="Wen J."/>
            <person name="Li J."/>
        </authorList>
    </citation>
    <scope>NUCLEOTIDE SEQUENCE</scope>
    <source>
        <strain evidence="2">Dzin_1.0</strain>
    </source>
</reference>
<comment type="caution">
    <text evidence="2">The sequence shown here is derived from an EMBL/GenBank/DDBJ whole genome shotgun (WGS) entry which is preliminary data.</text>
</comment>
<dbReference type="PANTHER" id="PTHR34197">
    <property type="entry name" value="OS04G0591300 PROTEIN"/>
    <property type="match status" value="1"/>
</dbReference>
<evidence type="ECO:0000256" key="1">
    <source>
        <dbReference type="SAM" id="MobiDB-lite"/>
    </source>
</evidence>
<protein>
    <submittedName>
        <fullName evidence="2">Uncharacterized protein</fullName>
    </submittedName>
</protein>
<gene>
    <name evidence="2" type="ORF">J5N97_018755</name>
</gene>
<dbReference type="AlphaFoldDB" id="A0A9D5CCW5"/>
<dbReference type="PANTHER" id="PTHR34197:SF2">
    <property type="entry name" value="OS04G0591300 PROTEIN"/>
    <property type="match status" value="1"/>
</dbReference>
<feature type="region of interest" description="Disordered" evidence="1">
    <location>
        <begin position="137"/>
        <end position="170"/>
    </location>
</feature>
<evidence type="ECO:0000313" key="3">
    <source>
        <dbReference type="Proteomes" id="UP001085076"/>
    </source>
</evidence>
<dbReference type="OrthoDB" id="691764at2759"/>
<reference evidence="2" key="1">
    <citation type="submission" date="2021-03" db="EMBL/GenBank/DDBJ databases">
        <authorList>
            <person name="Li Z."/>
            <person name="Yang C."/>
        </authorList>
    </citation>
    <scope>NUCLEOTIDE SEQUENCE</scope>
    <source>
        <strain evidence="2">Dzin_1.0</strain>
        <tissue evidence="2">Leaf</tissue>
    </source>
</reference>
<organism evidence="2 3">
    <name type="scientific">Dioscorea zingiberensis</name>
    <dbReference type="NCBI Taxonomy" id="325984"/>
    <lineage>
        <taxon>Eukaryota</taxon>
        <taxon>Viridiplantae</taxon>
        <taxon>Streptophyta</taxon>
        <taxon>Embryophyta</taxon>
        <taxon>Tracheophyta</taxon>
        <taxon>Spermatophyta</taxon>
        <taxon>Magnoliopsida</taxon>
        <taxon>Liliopsida</taxon>
        <taxon>Dioscoreales</taxon>
        <taxon>Dioscoreaceae</taxon>
        <taxon>Dioscorea</taxon>
    </lineage>
</organism>
<dbReference type="InterPro" id="IPR008004">
    <property type="entry name" value="OCTOPUS-like"/>
</dbReference>
<accession>A0A9D5CCW5</accession>
<proteinExistence type="predicted"/>
<name>A0A9D5CCW5_9LILI</name>
<dbReference type="Pfam" id="PF05340">
    <property type="entry name" value="DUF740"/>
    <property type="match status" value="1"/>
</dbReference>
<sequence>MAMEEIVPWEEIWRCRKHPSRIPSGICPICLRDSLLRLCPDCAHVRPCTCAPSASSSSSSFSSLCSADLLRSGSVSGIGAVGRVSNLIESEPALRRSRSVATIPFARSRSVVEDQRQPVRKGWMSVFLPFWRPARRAPSEAPPEKLSRSRTVGVGETASKSRGWHFPSPMKAFRHRKTARVVQERSPLCRG</sequence>